<accession>A0A9X3EIF6</accession>
<comment type="caution">
    <text evidence="2">The sequence shown here is derived from an EMBL/GenBank/DDBJ whole genome shotgun (WGS) entry which is preliminary data.</text>
</comment>
<dbReference type="RefSeq" id="WP_267766217.1">
    <property type="nucleotide sequence ID" value="NZ_JAPNKE010000002.1"/>
</dbReference>
<dbReference type="EMBL" id="JAPNKE010000002">
    <property type="protein sequence ID" value="MCY1004652.1"/>
    <property type="molecule type" value="Genomic_DNA"/>
</dbReference>
<dbReference type="InterPro" id="IPR011051">
    <property type="entry name" value="RmlC_Cupin_sf"/>
</dbReference>
<feature type="region of interest" description="Disordered" evidence="1">
    <location>
        <begin position="211"/>
        <end position="319"/>
    </location>
</feature>
<dbReference type="AlphaFoldDB" id="A0A9X3EIF6"/>
<reference evidence="2" key="1">
    <citation type="submission" date="2022-11" db="EMBL/GenBank/DDBJ databases">
        <title>Minimal conservation of predation-associated metabolite biosynthetic gene clusters underscores biosynthetic potential of Myxococcota including descriptions for ten novel species: Archangium lansinium sp. nov., Myxococcus landrumus sp. nov., Nannocystis bai.</title>
        <authorList>
            <person name="Ahearne A."/>
            <person name="Stevens C."/>
            <person name="Phillips K."/>
        </authorList>
    </citation>
    <scope>NUCLEOTIDE SEQUENCE</scope>
    <source>
        <strain evidence="2">Na p29</strain>
    </source>
</reference>
<proteinExistence type="predicted"/>
<name>A0A9X3EIF6_9BACT</name>
<protein>
    <submittedName>
        <fullName evidence="2">Uncharacterized protein</fullName>
    </submittedName>
</protein>
<dbReference type="SUPFAM" id="SSF51182">
    <property type="entry name" value="RmlC-like cupins"/>
    <property type="match status" value="1"/>
</dbReference>
<organism evidence="2 3">
    <name type="scientific">Nannocystis pusilla</name>
    <dbReference type="NCBI Taxonomy" id="889268"/>
    <lineage>
        <taxon>Bacteria</taxon>
        <taxon>Pseudomonadati</taxon>
        <taxon>Myxococcota</taxon>
        <taxon>Polyangia</taxon>
        <taxon>Nannocystales</taxon>
        <taxon>Nannocystaceae</taxon>
        <taxon>Nannocystis</taxon>
    </lineage>
</organism>
<sequence length="319" mass="35528">MPLTRRALSGQALAALATVGLAQLLGSRDVVAGPLRPALHAWLRDLSEMTRALRGRQIGEREFQGLLDDLCGRVDLADLYAAVDLDALAARASLPDTGARSLDVDLAALAGVPRLGFGQRVFGCRRGRAIVPHGHEDLCTAFIVLAGRWRGRHYDRLERHADHYVIRPTIDREFQPGDHSSVSDRRDNVHWFQAEADGAFVFNVHVGCPGRRSGARVPRPGRRAPGRRGHPRAEAESRRLRRQVRRLSAPEPDRMSLRTCFENTGHERRPGSAGGLRRRRGPLFRPARSSMLQKHARSSMPRRTCSKRQPAAPRPRPAR</sequence>
<dbReference type="Proteomes" id="UP001150924">
    <property type="component" value="Unassembled WGS sequence"/>
</dbReference>
<gene>
    <name evidence="2" type="ORF">OV079_03520</name>
</gene>
<keyword evidence="3" id="KW-1185">Reference proteome</keyword>
<evidence type="ECO:0000313" key="3">
    <source>
        <dbReference type="Proteomes" id="UP001150924"/>
    </source>
</evidence>
<evidence type="ECO:0000313" key="2">
    <source>
        <dbReference type="EMBL" id="MCY1004652.1"/>
    </source>
</evidence>
<evidence type="ECO:0000256" key="1">
    <source>
        <dbReference type="SAM" id="MobiDB-lite"/>
    </source>
</evidence>
<feature type="compositionally biased region" description="Basic residues" evidence="1">
    <location>
        <begin position="219"/>
        <end position="230"/>
    </location>
</feature>